<organism evidence="1 2">
    <name type="scientific">Tritonibacter mobilis F1926</name>
    <dbReference type="NCBI Taxonomy" id="1265309"/>
    <lineage>
        <taxon>Bacteria</taxon>
        <taxon>Pseudomonadati</taxon>
        <taxon>Pseudomonadota</taxon>
        <taxon>Alphaproteobacteria</taxon>
        <taxon>Rhodobacterales</taxon>
        <taxon>Paracoccaceae</taxon>
        <taxon>Tritonibacter</taxon>
    </lineage>
</organism>
<dbReference type="Pfam" id="PF13704">
    <property type="entry name" value="Glyco_tranf_2_4"/>
    <property type="match status" value="1"/>
</dbReference>
<name>A0A1B1A0M4_9RHOB</name>
<evidence type="ECO:0000313" key="1">
    <source>
        <dbReference type="EMBL" id="ANP40144.1"/>
    </source>
</evidence>
<dbReference type="EMBL" id="CP015230">
    <property type="protein sequence ID" value="ANP40144.1"/>
    <property type="molecule type" value="Genomic_DNA"/>
</dbReference>
<dbReference type="RefSeq" id="WP_046002014.1">
    <property type="nucleotide sequence ID" value="NZ_CP015230.1"/>
</dbReference>
<reference evidence="1 2" key="1">
    <citation type="journal article" date="2016" name="ISME J.">
        <title>Global occurrence and heterogeneity of the Roseobacter-clade species Ruegeria mobilis.</title>
        <authorList>
            <person name="Sonnenschein E."/>
            <person name="Gram L."/>
        </authorList>
    </citation>
    <scope>NUCLEOTIDE SEQUENCE [LARGE SCALE GENOMIC DNA]</scope>
    <source>
        <strain evidence="1 2">F1926</strain>
    </source>
</reference>
<evidence type="ECO:0000313" key="2">
    <source>
        <dbReference type="Proteomes" id="UP000013243"/>
    </source>
</evidence>
<gene>
    <name evidence="1" type="ORF">K529_005130</name>
</gene>
<dbReference type="Proteomes" id="UP000013243">
    <property type="component" value="Chromosome"/>
</dbReference>
<dbReference type="OrthoDB" id="7203640at2"/>
<accession>A0A1B1A0M4</accession>
<dbReference type="GeneID" id="28249192"/>
<sequence>MKDPAITGKWGLVATLKSDAHEILNFAAWHLEQGAHRLFLYLDAPCPEALRHLENHPHIRVIETTEAHWQKRRGRVPVKHQVRQSLNATRAYRRQARDLDWLIHIDVDEFLWSTSPIETQLASLTDDTICARVRPLELLAGSNDQFKARVPQGSNASATSTRLYPRFGGYLKGGFVSHIQGKVFVRCGLSDVELRIHNVFVDGAENPAKTELDDMDLCHFHASDWDHWLNHYRYRLQKGSYRADLRPAQPRETGGVTLHELLSSLESEEGESGLRAFFDEVCADSTDLRQKLTAEGLLRQRSLPLAQLQRKHFPEF</sequence>
<dbReference type="AlphaFoldDB" id="A0A1B1A0M4"/>
<dbReference type="STRING" id="1265309.K529_005130"/>
<dbReference type="GO" id="GO:0016740">
    <property type="term" value="F:transferase activity"/>
    <property type="evidence" value="ECO:0007669"/>
    <property type="project" value="UniProtKB-KW"/>
</dbReference>
<keyword evidence="1" id="KW-0808">Transferase</keyword>
<proteinExistence type="predicted"/>
<protein>
    <submittedName>
        <fullName evidence="1">Glycosyl transferase family 2</fullName>
    </submittedName>
</protein>
<dbReference type="KEGG" id="rmb:K529_005130"/>